<dbReference type="CDD" id="cd18787">
    <property type="entry name" value="SF2_C_DEAD"/>
    <property type="match status" value="1"/>
</dbReference>
<evidence type="ECO:0000259" key="14">
    <source>
        <dbReference type="PROSITE" id="PS51195"/>
    </source>
</evidence>
<evidence type="ECO:0000256" key="8">
    <source>
        <dbReference type="ARBA" id="ARBA00037945"/>
    </source>
</evidence>
<dbReference type="FunFam" id="3.40.50.300:FF:000031">
    <property type="entry name" value="Eukaryotic initiation factor 4A-III"/>
    <property type="match status" value="1"/>
</dbReference>
<evidence type="ECO:0000259" key="13">
    <source>
        <dbReference type="PROSITE" id="PS51194"/>
    </source>
</evidence>
<evidence type="ECO:0000259" key="12">
    <source>
        <dbReference type="PROSITE" id="PS51192"/>
    </source>
</evidence>
<comment type="caution">
    <text evidence="15">The sequence shown here is derived from an EMBL/GenBank/DDBJ whole genome shotgun (WGS) entry which is preliminary data.</text>
</comment>
<keyword evidence="16" id="KW-1185">Reference proteome</keyword>
<comment type="similarity">
    <text evidence="8">Belongs to the DEAD box helicase family. DDX48/FAL1 subfamily.</text>
</comment>
<dbReference type="Pfam" id="PF00270">
    <property type="entry name" value="DEAD"/>
    <property type="match status" value="1"/>
</dbReference>
<evidence type="ECO:0000256" key="6">
    <source>
        <dbReference type="ARBA" id="ARBA00022840"/>
    </source>
</evidence>
<evidence type="ECO:0000256" key="9">
    <source>
        <dbReference type="ARBA" id="ARBA00047984"/>
    </source>
</evidence>
<dbReference type="EC" id="3.6.4.13" evidence="2"/>
<dbReference type="InterPro" id="IPR014014">
    <property type="entry name" value="RNA_helicase_DEAD_Q_motif"/>
</dbReference>
<dbReference type="SMART" id="SM00487">
    <property type="entry name" value="DEXDc"/>
    <property type="match status" value="1"/>
</dbReference>
<dbReference type="Proteomes" id="UP000694251">
    <property type="component" value="Chromosome 3"/>
</dbReference>
<feature type="domain" description="DEAD-box RNA helicase Q" evidence="14">
    <location>
        <begin position="186"/>
        <end position="214"/>
    </location>
</feature>
<keyword evidence="5 15" id="KW-0347">Helicase</keyword>
<evidence type="ECO:0000256" key="3">
    <source>
        <dbReference type="ARBA" id="ARBA00022741"/>
    </source>
</evidence>
<dbReference type="PROSITE" id="PS51195">
    <property type="entry name" value="Q_MOTIF"/>
    <property type="match status" value="1"/>
</dbReference>
<reference evidence="15 16" key="1">
    <citation type="submission" date="2020-12" db="EMBL/GenBank/DDBJ databases">
        <title>Concerted genomic and epigenomic changes stabilize Arabidopsis allopolyploids.</title>
        <authorList>
            <person name="Chen Z."/>
        </authorList>
    </citation>
    <scope>NUCLEOTIDE SEQUENCE [LARGE SCALE GENOMIC DNA]</scope>
    <source>
        <strain evidence="15">As9502</strain>
        <tissue evidence="15">Leaf</tissue>
    </source>
</reference>
<keyword evidence="4" id="KW-0378">Hydrolase</keyword>
<dbReference type="PROSITE" id="PS51194">
    <property type="entry name" value="HELICASE_CTER"/>
    <property type="match status" value="1"/>
</dbReference>
<dbReference type="EMBL" id="JAEFBJ010000003">
    <property type="protein sequence ID" value="KAG7630594.1"/>
    <property type="molecule type" value="Genomic_DNA"/>
</dbReference>
<evidence type="ECO:0000256" key="5">
    <source>
        <dbReference type="ARBA" id="ARBA00022806"/>
    </source>
</evidence>
<evidence type="ECO:0000256" key="2">
    <source>
        <dbReference type="ARBA" id="ARBA00012552"/>
    </source>
</evidence>
<keyword evidence="3" id="KW-0547">Nucleotide-binding</keyword>
<protein>
    <recommendedName>
        <fullName evidence="2">RNA helicase</fullName>
        <ecNumber evidence="2">3.6.4.13</ecNumber>
    </recommendedName>
</protein>
<feature type="short sequence motif" description="Q motif" evidence="10">
    <location>
        <begin position="186"/>
        <end position="214"/>
    </location>
</feature>
<evidence type="ECO:0000256" key="7">
    <source>
        <dbReference type="ARBA" id="ARBA00022884"/>
    </source>
</evidence>
<dbReference type="CDD" id="cd18045">
    <property type="entry name" value="DEADc_EIF4AIII_DDX48"/>
    <property type="match status" value="1"/>
</dbReference>
<feature type="region of interest" description="Disordered" evidence="11">
    <location>
        <begin position="1"/>
        <end position="50"/>
    </location>
</feature>
<dbReference type="GO" id="GO:0005524">
    <property type="term" value="F:ATP binding"/>
    <property type="evidence" value="ECO:0007669"/>
    <property type="project" value="UniProtKB-KW"/>
</dbReference>
<dbReference type="InterPro" id="IPR011545">
    <property type="entry name" value="DEAD/DEAH_box_helicase_dom"/>
</dbReference>
<dbReference type="SMART" id="SM00490">
    <property type="entry name" value="HELICc"/>
    <property type="match status" value="1"/>
</dbReference>
<evidence type="ECO:0000313" key="15">
    <source>
        <dbReference type="EMBL" id="KAG7630594.1"/>
    </source>
</evidence>
<dbReference type="GO" id="GO:0005730">
    <property type="term" value="C:nucleolus"/>
    <property type="evidence" value="ECO:0007669"/>
    <property type="project" value="UniProtKB-SubCell"/>
</dbReference>
<dbReference type="FunFam" id="3.40.50.300:FF:000849">
    <property type="entry name" value="ATP-dependent RNA helicase DBP5"/>
    <property type="match status" value="1"/>
</dbReference>
<comment type="catalytic activity">
    <reaction evidence="9">
        <text>ATP + H2O = ADP + phosphate + H(+)</text>
        <dbReference type="Rhea" id="RHEA:13065"/>
        <dbReference type="ChEBI" id="CHEBI:15377"/>
        <dbReference type="ChEBI" id="CHEBI:15378"/>
        <dbReference type="ChEBI" id="CHEBI:30616"/>
        <dbReference type="ChEBI" id="CHEBI:43474"/>
        <dbReference type="ChEBI" id="CHEBI:456216"/>
        <dbReference type="EC" id="3.6.4.13"/>
    </reaction>
</comment>
<dbReference type="AlphaFoldDB" id="A0A8T2F6C7"/>
<feature type="domain" description="Helicase ATP-binding" evidence="12">
    <location>
        <begin position="217"/>
        <end position="387"/>
    </location>
</feature>
<evidence type="ECO:0000256" key="4">
    <source>
        <dbReference type="ARBA" id="ARBA00022801"/>
    </source>
</evidence>
<dbReference type="GO" id="GO:0003724">
    <property type="term" value="F:RNA helicase activity"/>
    <property type="evidence" value="ECO:0007669"/>
    <property type="project" value="UniProtKB-EC"/>
</dbReference>
<evidence type="ECO:0000256" key="1">
    <source>
        <dbReference type="ARBA" id="ARBA00004604"/>
    </source>
</evidence>
<organism evidence="15 16">
    <name type="scientific">Arabidopsis suecica</name>
    <name type="common">Swedish thale-cress</name>
    <name type="synonym">Cardaminopsis suecica</name>
    <dbReference type="NCBI Taxonomy" id="45249"/>
    <lineage>
        <taxon>Eukaryota</taxon>
        <taxon>Viridiplantae</taxon>
        <taxon>Streptophyta</taxon>
        <taxon>Embryophyta</taxon>
        <taxon>Tracheophyta</taxon>
        <taxon>Spermatophyta</taxon>
        <taxon>Magnoliopsida</taxon>
        <taxon>eudicotyledons</taxon>
        <taxon>Gunneridae</taxon>
        <taxon>Pentapetalae</taxon>
        <taxon>rosids</taxon>
        <taxon>malvids</taxon>
        <taxon>Brassicales</taxon>
        <taxon>Brassicaceae</taxon>
        <taxon>Camelineae</taxon>
        <taxon>Arabidopsis</taxon>
    </lineage>
</organism>
<dbReference type="Pfam" id="PF00271">
    <property type="entry name" value="Helicase_C"/>
    <property type="match status" value="1"/>
</dbReference>
<dbReference type="PROSITE" id="PS51192">
    <property type="entry name" value="HELICASE_ATP_BIND_1"/>
    <property type="match status" value="1"/>
</dbReference>
<comment type="subcellular location">
    <subcellularLocation>
        <location evidence="1">Nucleus</location>
        <location evidence="1">Nucleolus</location>
    </subcellularLocation>
</comment>
<proteinExistence type="inferred from homology"/>
<feature type="domain" description="Helicase C-terminal" evidence="13">
    <location>
        <begin position="418"/>
        <end position="559"/>
    </location>
</feature>
<sequence length="559" mass="63295">MRSGEENMDSVLTNKNPIIYPKRTRRSRTDQSSTDEFSSTNRIRDIKDPEHPELSLEDLNVLTEESVEVDDHKSYVIITFTPTLPHCHLPTHIGLCILVKLVQSLPARFKVDVRVAPGSHDKETTVNKQLGDKERVTAALENPELVALLNKMMQIIMVANPGRGDRRRGVGTMDDFETTKGVDPIESFEDMGLKEDVLRGLYEYGYEKPSAIQQRAIMPILQGRDVIAQAQSGTGKTSMIALSVCQVVDTSSREVQALILSPTRELASQTDKTIQAIGSHANVQAHACIGGKSLGEDIRKLEHGVHVVSGTPGRVYDMIKRRSLGTRAINLLILDESDEMLSRGFKEQIYDVYRYLPPDIQVCLVSATLPHEILEMTSKFMTDPVKILVKRDELTLEGIKNFFISVEKEEWKFETLCDLYDTLIITKAVIFCNTKRKVDYISEKMRSSNFTVSSMHGDMPQKERDEIMNQFRTGESRVLITTDMFARGIDVDQVSLVINYDLPNNRELYIHRIGRSGRFGRKGVAINFVKNDEIKILRDIEQYYSTQIDELPKNIADLI</sequence>
<accession>A0A8T2F6C7</accession>
<keyword evidence="7" id="KW-0694">RNA-binding</keyword>
<gene>
    <name evidence="15" type="ORF">ISN44_As03g009060</name>
</gene>
<dbReference type="GO" id="GO:0003723">
    <property type="term" value="F:RNA binding"/>
    <property type="evidence" value="ECO:0007669"/>
    <property type="project" value="UniProtKB-KW"/>
</dbReference>
<keyword evidence="6 15" id="KW-0067">ATP-binding</keyword>
<evidence type="ECO:0000256" key="11">
    <source>
        <dbReference type="SAM" id="MobiDB-lite"/>
    </source>
</evidence>
<name>A0A8T2F6C7_ARASU</name>
<dbReference type="GO" id="GO:0016787">
    <property type="term" value="F:hydrolase activity"/>
    <property type="evidence" value="ECO:0007669"/>
    <property type="project" value="UniProtKB-KW"/>
</dbReference>
<dbReference type="InterPro" id="IPR001650">
    <property type="entry name" value="Helicase_C-like"/>
</dbReference>
<evidence type="ECO:0000256" key="10">
    <source>
        <dbReference type="PROSITE-ProRule" id="PRU00552"/>
    </source>
</evidence>
<evidence type="ECO:0000313" key="16">
    <source>
        <dbReference type="Proteomes" id="UP000694251"/>
    </source>
</evidence>
<dbReference type="OrthoDB" id="10265785at2759"/>
<dbReference type="InterPro" id="IPR014001">
    <property type="entry name" value="Helicase_ATP-bd"/>
</dbReference>
<dbReference type="PANTHER" id="PTHR47958">
    <property type="entry name" value="ATP-DEPENDENT RNA HELICASE DBP3"/>
    <property type="match status" value="1"/>
</dbReference>